<comment type="caution">
    <text evidence="1">The sequence shown here is derived from an EMBL/GenBank/DDBJ whole genome shotgun (WGS) entry which is preliminary data.</text>
</comment>
<reference evidence="2" key="1">
    <citation type="journal article" date="2022" name="Mol. Ecol. Resour.">
        <title>The genomes of chicory, endive, great burdock and yacon provide insights into Asteraceae palaeo-polyploidization history and plant inulin production.</title>
        <authorList>
            <person name="Fan W."/>
            <person name="Wang S."/>
            <person name="Wang H."/>
            <person name="Wang A."/>
            <person name="Jiang F."/>
            <person name="Liu H."/>
            <person name="Zhao H."/>
            <person name="Xu D."/>
            <person name="Zhang Y."/>
        </authorList>
    </citation>
    <scope>NUCLEOTIDE SEQUENCE [LARGE SCALE GENOMIC DNA]</scope>
    <source>
        <strain evidence="2">cv. Yunnan</strain>
    </source>
</reference>
<reference evidence="1 2" key="2">
    <citation type="journal article" date="2022" name="Mol. Ecol. Resour.">
        <title>The genomes of chicory, endive, great burdock and yacon provide insights into Asteraceae paleo-polyploidization history and plant inulin production.</title>
        <authorList>
            <person name="Fan W."/>
            <person name="Wang S."/>
            <person name="Wang H."/>
            <person name="Wang A."/>
            <person name="Jiang F."/>
            <person name="Liu H."/>
            <person name="Zhao H."/>
            <person name="Xu D."/>
            <person name="Zhang Y."/>
        </authorList>
    </citation>
    <scope>NUCLEOTIDE SEQUENCE [LARGE SCALE GENOMIC DNA]</scope>
    <source>
        <strain evidence="2">cv. Yunnan</strain>
        <tissue evidence="1">Leaves</tissue>
    </source>
</reference>
<keyword evidence="2" id="KW-1185">Reference proteome</keyword>
<dbReference type="Proteomes" id="UP001056120">
    <property type="component" value="Linkage Group LG12"/>
</dbReference>
<dbReference type="EMBL" id="CM042029">
    <property type="protein sequence ID" value="KAI3796969.1"/>
    <property type="molecule type" value="Genomic_DNA"/>
</dbReference>
<accession>A0ACB9HMM6</accession>
<name>A0ACB9HMM6_9ASTR</name>
<proteinExistence type="predicted"/>
<sequence length="224" mass="25230">MGWFIRDGRSGLSWADQALGSISAPPMQLLAFLGLAILLMSMSTYTKFKVHIEREKMALKLFFYLLPLALFLVAYVTMRYRLPYVVRAASLPMGSGKQDGCSPWGVAFLVVLVLVLVKYHSAVQSGWLNWASSRIGERRPDAGQEHSIFVDEMERNRVMTEMSGIYCSTRPMCINAATPKKHTILQQYVAPKGIVFLFEWSYQVAVPMDTDLTISTQQVGHIEL</sequence>
<evidence type="ECO:0000313" key="1">
    <source>
        <dbReference type="EMBL" id="KAI3796969.1"/>
    </source>
</evidence>
<gene>
    <name evidence="1" type="ORF">L1987_39656</name>
</gene>
<protein>
    <submittedName>
        <fullName evidence="1">Uncharacterized protein</fullName>
    </submittedName>
</protein>
<evidence type="ECO:0000313" key="2">
    <source>
        <dbReference type="Proteomes" id="UP001056120"/>
    </source>
</evidence>
<organism evidence="1 2">
    <name type="scientific">Smallanthus sonchifolius</name>
    <dbReference type="NCBI Taxonomy" id="185202"/>
    <lineage>
        <taxon>Eukaryota</taxon>
        <taxon>Viridiplantae</taxon>
        <taxon>Streptophyta</taxon>
        <taxon>Embryophyta</taxon>
        <taxon>Tracheophyta</taxon>
        <taxon>Spermatophyta</taxon>
        <taxon>Magnoliopsida</taxon>
        <taxon>eudicotyledons</taxon>
        <taxon>Gunneridae</taxon>
        <taxon>Pentapetalae</taxon>
        <taxon>asterids</taxon>
        <taxon>campanulids</taxon>
        <taxon>Asterales</taxon>
        <taxon>Asteraceae</taxon>
        <taxon>Asteroideae</taxon>
        <taxon>Heliantheae alliance</taxon>
        <taxon>Millerieae</taxon>
        <taxon>Smallanthus</taxon>
    </lineage>
</organism>